<evidence type="ECO:0000256" key="4">
    <source>
        <dbReference type="ARBA" id="ARBA00023242"/>
    </source>
</evidence>
<keyword evidence="3 5" id="KW-0371">Homeobox</keyword>
<keyword evidence="11" id="KW-1185">Reference proteome</keyword>
<dbReference type="InterPro" id="IPR009057">
    <property type="entry name" value="Homeodomain-like_sf"/>
</dbReference>
<dbReference type="SUPFAM" id="SSF46689">
    <property type="entry name" value="Homeodomain-like"/>
    <property type="match status" value="1"/>
</dbReference>
<evidence type="ECO:0000256" key="7">
    <source>
        <dbReference type="SAM" id="MobiDB-lite"/>
    </source>
</evidence>
<dbReference type="SMART" id="SM00389">
    <property type="entry name" value="HOX"/>
    <property type="match status" value="1"/>
</dbReference>
<dbReference type="AlphaFoldDB" id="A0AA39LSR8"/>
<comment type="caution">
    <text evidence="10">The sequence shown here is derived from an EMBL/GenBank/DDBJ whole genome shotgun (WGS) entry which is preliminary data.</text>
</comment>
<dbReference type="InterPro" id="IPR050460">
    <property type="entry name" value="Distal-less_Homeobox_TF"/>
</dbReference>
<feature type="compositionally biased region" description="Polar residues" evidence="7">
    <location>
        <begin position="1"/>
        <end position="11"/>
    </location>
</feature>
<feature type="compositionally biased region" description="Polar residues" evidence="7">
    <location>
        <begin position="416"/>
        <end position="431"/>
    </location>
</feature>
<proteinExistence type="predicted"/>
<evidence type="ECO:0000256" key="1">
    <source>
        <dbReference type="ARBA" id="ARBA00004123"/>
    </source>
</evidence>
<dbReference type="PANTHER" id="PTHR24327:SF41">
    <property type="entry name" value="BRAIN-SPECIFIC HOMEOBOX PROTEIN"/>
    <property type="match status" value="1"/>
</dbReference>
<sequence length="560" mass="63887">MTSPSSSSGCTDDTGPETPSLLDRLIAESAHTWKPCGKPLVINVYGLLEERLLLALGLPEEAQRVAKRRLQEEVEYAKGAKQSKSSDRTSDGEGEKKPKIIFTDEQRKILEEHFEQSAYLTQETKDYLASETGLAQTQVLNWFHRKRRVNRHANAMKVQSDNTKIQESSTTDENIYPDEDKATNTAGQCATAKIDKAGSLQLLNLVTALESSVLDANKQIGGWKEWVLHNFESREHEMHRFSYIPRQLIEQDLKTYDGFNEGFKAVSGAPLQIQCAFYFFARPYISYNHHTTLQQQQYKRRIRECVRNRVDELDSFRWPKEYPLYYLVGPFNDRGYLDFLEREVFQSSDVRCNFYRERREDIAQAFGKAAEVRQKMMHIFCLADQAARKMYKNSKNHIDAELYPLASHTPGINVTHQFSKSNSTRQPSGSLLSDDVRGKSPADTSLMLPKEFINVDYSKIVCLITGVALIFGVLLVVFTCSVVFLLEYVQRKNDMKRAEEEKKWRRRNVPMVAKAQQDTPMVAKAQQDAPTVAKAQQSIAPCSGIPKKPSSSFAYSSIRK</sequence>
<evidence type="ECO:0000256" key="6">
    <source>
        <dbReference type="RuleBase" id="RU000682"/>
    </source>
</evidence>
<evidence type="ECO:0000313" key="10">
    <source>
        <dbReference type="EMBL" id="KAK0408302.1"/>
    </source>
</evidence>
<dbReference type="PANTHER" id="PTHR24327">
    <property type="entry name" value="HOMEOBOX PROTEIN"/>
    <property type="match status" value="1"/>
</dbReference>
<dbReference type="Gene3D" id="1.10.10.60">
    <property type="entry name" value="Homeodomain-like"/>
    <property type="match status" value="1"/>
</dbReference>
<dbReference type="PROSITE" id="PS50071">
    <property type="entry name" value="HOMEOBOX_2"/>
    <property type="match status" value="1"/>
</dbReference>
<feature type="region of interest" description="Disordered" evidence="7">
    <location>
        <begin position="156"/>
        <end position="180"/>
    </location>
</feature>
<dbReference type="GO" id="GO:0000981">
    <property type="term" value="F:DNA-binding transcription factor activity, RNA polymerase II-specific"/>
    <property type="evidence" value="ECO:0007669"/>
    <property type="project" value="TreeGrafter"/>
</dbReference>
<dbReference type="InterPro" id="IPR001356">
    <property type="entry name" value="HD"/>
</dbReference>
<evidence type="ECO:0000256" key="5">
    <source>
        <dbReference type="PROSITE-ProRule" id="PRU00108"/>
    </source>
</evidence>
<dbReference type="Pfam" id="PF00046">
    <property type="entry name" value="Homeodomain"/>
    <property type="match status" value="1"/>
</dbReference>
<feature type="transmembrane region" description="Helical" evidence="8">
    <location>
        <begin position="463"/>
        <end position="486"/>
    </location>
</feature>
<keyword evidence="8" id="KW-0472">Membrane</keyword>
<reference evidence="10" key="1">
    <citation type="submission" date="2023-06" db="EMBL/GenBank/DDBJ databases">
        <title>Genomic analysis of the entomopathogenic nematode Steinernema hermaphroditum.</title>
        <authorList>
            <person name="Schwarz E.M."/>
            <person name="Heppert J.K."/>
            <person name="Baniya A."/>
            <person name="Schwartz H.T."/>
            <person name="Tan C.-H."/>
            <person name="Antoshechkin I."/>
            <person name="Sternberg P.W."/>
            <person name="Goodrich-Blair H."/>
            <person name="Dillman A.R."/>
        </authorList>
    </citation>
    <scope>NUCLEOTIDE SEQUENCE</scope>
    <source>
        <strain evidence="10">PS9179</strain>
        <tissue evidence="10">Whole animal</tissue>
    </source>
</reference>
<feature type="region of interest" description="Disordered" evidence="7">
    <location>
        <begin position="74"/>
        <end position="102"/>
    </location>
</feature>
<keyword evidence="8" id="KW-0812">Transmembrane</keyword>
<feature type="region of interest" description="Disordered" evidence="7">
    <location>
        <begin position="1"/>
        <end position="20"/>
    </location>
</feature>
<evidence type="ECO:0000313" key="11">
    <source>
        <dbReference type="Proteomes" id="UP001175271"/>
    </source>
</evidence>
<dbReference type="GO" id="GO:0005634">
    <property type="term" value="C:nucleus"/>
    <property type="evidence" value="ECO:0007669"/>
    <property type="project" value="UniProtKB-SubCell"/>
</dbReference>
<dbReference type="CDD" id="cd00086">
    <property type="entry name" value="homeodomain"/>
    <property type="match status" value="1"/>
</dbReference>
<feature type="region of interest" description="Disordered" evidence="7">
    <location>
        <begin position="416"/>
        <end position="438"/>
    </location>
</feature>
<gene>
    <name evidence="10" type="ORF">QR680_003879</name>
</gene>
<evidence type="ECO:0000256" key="3">
    <source>
        <dbReference type="ARBA" id="ARBA00023155"/>
    </source>
</evidence>
<dbReference type="Proteomes" id="UP001175271">
    <property type="component" value="Unassembled WGS sequence"/>
</dbReference>
<evidence type="ECO:0000259" key="9">
    <source>
        <dbReference type="PROSITE" id="PS50071"/>
    </source>
</evidence>
<keyword evidence="4 5" id="KW-0539">Nucleus</keyword>
<feature type="domain" description="Homeobox" evidence="9">
    <location>
        <begin position="93"/>
        <end position="153"/>
    </location>
</feature>
<protein>
    <recommendedName>
        <fullName evidence="9">Homeobox domain-containing protein</fullName>
    </recommendedName>
</protein>
<evidence type="ECO:0000256" key="2">
    <source>
        <dbReference type="ARBA" id="ARBA00023125"/>
    </source>
</evidence>
<organism evidence="10 11">
    <name type="scientific">Steinernema hermaphroditum</name>
    <dbReference type="NCBI Taxonomy" id="289476"/>
    <lineage>
        <taxon>Eukaryota</taxon>
        <taxon>Metazoa</taxon>
        <taxon>Ecdysozoa</taxon>
        <taxon>Nematoda</taxon>
        <taxon>Chromadorea</taxon>
        <taxon>Rhabditida</taxon>
        <taxon>Tylenchina</taxon>
        <taxon>Panagrolaimomorpha</taxon>
        <taxon>Strongyloidoidea</taxon>
        <taxon>Steinernematidae</taxon>
        <taxon>Steinernema</taxon>
    </lineage>
</organism>
<evidence type="ECO:0000256" key="8">
    <source>
        <dbReference type="SAM" id="Phobius"/>
    </source>
</evidence>
<keyword evidence="8" id="KW-1133">Transmembrane helix</keyword>
<dbReference type="EMBL" id="JAUCMV010000003">
    <property type="protein sequence ID" value="KAK0408302.1"/>
    <property type="molecule type" value="Genomic_DNA"/>
</dbReference>
<dbReference type="GO" id="GO:0000978">
    <property type="term" value="F:RNA polymerase II cis-regulatory region sequence-specific DNA binding"/>
    <property type="evidence" value="ECO:0007669"/>
    <property type="project" value="TreeGrafter"/>
</dbReference>
<name>A0AA39LSR8_9BILA</name>
<accession>A0AA39LSR8</accession>
<feature type="compositionally biased region" description="Polar residues" evidence="7">
    <location>
        <begin position="157"/>
        <end position="173"/>
    </location>
</feature>
<comment type="subcellular location">
    <subcellularLocation>
        <location evidence="1 5 6">Nucleus</location>
    </subcellularLocation>
</comment>
<keyword evidence="2 5" id="KW-0238">DNA-binding</keyword>
<feature type="DNA-binding region" description="Homeobox" evidence="5">
    <location>
        <begin position="95"/>
        <end position="154"/>
    </location>
</feature>